<dbReference type="Proteomes" id="UP000309454">
    <property type="component" value="Unassembled WGS sequence"/>
</dbReference>
<organism evidence="2 3">
    <name type="scientific">Parvibacter caecicola</name>
    <dbReference type="NCBI Taxonomy" id="747645"/>
    <lineage>
        <taxon>Bacteria</taxon>
        <taxon>Bacillati</taxon>
        <taxon>Actinomycetota</taxon>
        <taxon>Coriobacteriia</taxon>
        <taxon>Coriobacteriales</taxon>
        <taxon>Coriobacteriaceae</taxon>
        <taxon>Parvibacter</taxon>
    </lineage>
</organism>
<keyword evidence="2" id="KW-0131">Cell cycle</keyword>
<keyword evidence="2" id="KW-0132">Cell division</keyword>
<name>A0A4T9TA65_9ACTN</name>
<keyword evidence="3" id="KW-1185">Reference proteome</keyword>
<evidence type="ECO:0000256" key="1">
    <source>
        <dbReference type="SAM" id="Phobius"/>
    </source>
</evidence>
<keyword evidence="1" id="KW-0812">Transmembrane</keyword>
<comment type="caution">
    <text evidence="2">The sequence shown here is derived from an EMBL/GenBank/DDBJ whole genome shotgun (WGS) entry which is preliminary data.</text>
</comment>
<protein>
    <submittedName>
        <fullName evidence="2">Cell division protein FtsL</fullName>
    </submittedName>
</protein>
<dbReference type="AlphaFoldDB" id="A0A4T9TA65"/>
<feature type="transmembrane region" description="Helical" evidence="1">
    <location>
        <begin position="40"/>
        <end position="61"/>
    </location>
</feature>
<evidence type="ECO:0000313" key="2">
    <source>
        <dbReference type="EMBL" id="TJW12491.1"/>
    </source>
</evidence>
<keyword evidence="1" id="KW-1133">Transmembrane helix</keyword>
<accession>A0A4T9TA65</accession>
<gene>
    <name evidence="2" type="ORF">E5982_02570</name>
</gene>
<proteinExistence type="predicted"/>
<sequence length="151" mass="15501">MSAQPAYSRPRYSAQPSYTPSITVVRGKGKSQAPQALPSVLVQAAVVAVVVFVLLAAVGFCRVTLTSASASAAIQAKNLDSEIYDARTSGADLEVLQSSLSNPSRIRIQAASLGMVEPEVVTSINLAGDVVTVNEQGALSLSGSAQALLAL</sequence>
<dbReference type="RefSeq" id="WP_136845342.1">
    <property type="nucleotide sequence ID" value="NZ_CANPEU010000020.1"/>
</dbReference>
<evidence type="ECO:0000313" key="3">
    <source>
        <dbReference type="Proteomes" id="UP000309454"/>
    </source>
</evidence>
<dbReference type="GO" id="GO:0051301">
    <property type="term" value="P:cell division"/>
    <property type="evidence" value="ECO:0007669"/>
    <property type="project" value="UniProtKB-KW"/>
</dbReference>
<keyword evidence="1" id="KW-0472">Membrane</keyword>
<dbReference type="EMBL" id="SSTM01000001">
    <property type="protein sequence ID" value="TJW12491.1"/>
    <property type="molecule type" value="Genomic_DNA"/>
</dbReference>
<reference evidence="2 3" key="1">
    <citation type="submission" date="2019-04" db="EMBL/GenBank/DDBJ databases">
        <title>Microbes associate with the intestines of laboratory mice.</title>
        <authorList>
            <person name="Navarre W."/>
            <person name="Wong E."/>
            <person name="Huang K.C."/>
            <person name="Tropini C."/>
            <person name="Ng K."/>
            <person name="Yu B."/>
        </authorList>
    </citation>
    <scope>NUCLEOTIDE SEQUENCE [LARGE SCALE GENOMIC DNA]</scope>
    <source>
        <strain evidence="2 3">NM48_B13</strain>
    </source>
</reference>
<dbReference type="OrthoDB" id="3174768at2"/>